<keyword evidence="1" id="KW-0472">Membrane</keyword>
<protein>
    <submittedName>
        <fullName evidence="2">Uncharacterized protein</fullName>
    </submittedName>
</protein>
<accession>A0A024V0C6</accession>
<evidence type="ECO:0000313" key="2">
    <source>
        <dbReference type="EMBL" id="ETW15655.1"/>
    </source>
</evidence>
<keyword evidence="1" id="KW-0812">Transmembrane</keyword>
<dbReference type="Proteomes" id="UP000030690">
    <property type="component" value="Unassembled WGS sequence"/>
</dbReference>
<dbReference type="NCBIfam" id="TIGR01639">
    <property type="entry name" value="P_fal_TIGR01639"/>
    <property type="match status" value="1"/>
</dbReference>
<feature type="transmembrane region" description="Helical" evidence="1">
    <location>
        <begin position="39"/>
        <end position="62"/>
    </location>
</feature>
<organism evidence="2 3">
    <name type="scientific">Plasmodium falciparum Vietnam Oak-Knoll</name>
    <name type="common">FVO</name>
    <dbReference type="NCBI Taxonomy" id="1036723"/>
    <lineage>
        <taxon>Eukaryota</taxon>
        <taxon>Sar</taxon>
        <taxon>Alveolata</taxon>
        <taxon>Apicomplexa</taxon>
        <taxon>Aconoidasida</taxon>
        <taxon>Haemosporida</taxon>
        <taxon>Plasmodiidae</taxon>
        <taxon>Plasmodium</taxon>
        <taxon>Plasmodium (Laverania)</taxon>
    </lineage>
</organism>
<evidence type="ECO:0000313" key="3">
    <source>
        <dbReference type="Proteomes" id="UP000030690"/>
    </source>
</evidence>
<gene>
    <name evidence="2" type="ORF">PFFVO_05435</name>
</gene>
<evidence type="ECO:0000256" key="1">
    <source>
        <dbReference type="SAM" id="Phobius"/>
    </source>
</evidence>
<dbReference type="AlphaFoldDB" id="A0A024V0C6"/>
<dbReference type="InterPro" id="IPR006526">
    <property type="entry name" value="Export_prot_PHISTa/b/c"/>
</dbReference>
<keyword evidence="1" id="KW-1133">Transmembrane helix</keyword>
<sequence length="280" mass="32742">MSRIDTRNNSYRRQNSKAVNENLYEIIRARNKQAQRKKYLKIFLCISLCILFFLIGYAFIMYNGSVDGRKSLYPKKCSRKSRSLSELVLANYPSSNYAFSNYASANYSSSNYPSSKMDDLKRHENNCSSSNKAVDEEGICKDTFGNALDVPKYENDSFHRDYHKSMFDIKNIKLEEISLPLSKLELSHIISRLNKDVPKEYLMNLWLQAFAVSNDLVDIVNLLNEYIQYYKNQVDKCIELTSNGNYSCWKNCNVELAQALLFEHIEYKTKFYKVLITRHM</sequence>
<reference evidence="2 3" key="1">
    <citation type="submission" date="2013-02" db="EMBL/GenBank/DDBJ databases">
        <title>The Genome Annotation of Plasmodium falciparum Vietnam Oak-Knoll (FVO).</title>
        <authorList>
            <consortium name="The Broad Institute Genome Sequencing Platform"/>
            <consortium name="The Broad Institute Genome Sequencing Center for Infectious Disease"/>
            <person name="Neafsey D."/>
            <person name="Hoffman S."/>
            <person name="Volkman S."/>
            <person name="Rosenthal P."/>
            <person name="Walker B."/>
            <person name="Young S.K."/>
            <person name="Zeng Q."/>
            <person name="Gargeya S."/>
            <person name="Fitzgerald M."/>
            <person name="Haas B."/>
            <person name="Abouelleil A."/>
            <person name="Allen A.W."/>
            <person name="Alvarado L."/>
            <person name="Arachchi H.M."/>
            <person name="Berlin A.M."/>
            <person name="Chapman S.B."/>
            <person name="Gainer-Dewar J."/>
            <person name="Goldberg J."/>
            <person name="Griggs A."/>
            <person name="Gujja S."/>
            <person name="Hansen M."/>
            <person name="Howarth C."/>
            <person name="Imamovic A."/>
            <person name="Ireland A."/>
            <person name="Larimer J."/>
            <person name="McCowan C."/>
            <person name="Murphy C."/>
            <person name="Pearson M."/>
            <person name="Poon T.W."/>
            <person name="Priest M."/>
            <person name="Roberts A."/>
            <person name="Saif S."/>
            <person name="Shea T."/>
            <person name="Sisk P."/>
            <person name="Sykes S."/>
            <person name="Wortman J."/>
            <person name="Nusbaum C."/>
            <person name="Birren B."/>
        </authorList>
    </citation>
    <scope>NUCLEOTIDE SEQUENCE [LARGE SCALE GENOMIC DNA]</scope>
    <source>
        <strain evidence="3">Vietnam Oak-Knoll (FVO)</strain>
    </source>
</reference>
<dbReference type="OrthoDB" id="377985at2759"/>
<proteinExistence type="predicted"/>
<dbReference type="EMBL" id="KI925155">
    <property type="protein sequence ID" value="ETW15655.1"/>
    <property type="molecule type" value="Genomic_DNA"/>
</dbReference>
<reference evidence="2 3" key="2">
    <citation type="submission" date="2013-02" db="EMBL/GenBank/DDBJ databases">
        <title>The Genome Sequence of Plasmodium falciparum Vietnam Oak-Knoll (FVO).</title>
        <authorList>
            <consortium name="The Broad Institute Genome Sequencing Platform"/>
            <consortium name="The Broad Institute Genome Sequencing Center for Infectious Disease"/>
            <person name="Neafsey D."/>
            <person name="Cheeseman I."/>
            <person name="Volkman S."/>
            <person name="Adams J."/>
            <person name="Walker B."/>
            <person name="Young S.K."/>
            <person name="Zeng Q."/>
            <person name="Gargeya S."/>
            <person name="Fitzgerald M."/>
            <person name="Haas B."/>
            <person name="Abouelleil A."/>
            <person name="Alvarado L."/>
            <person name="Arachchi H.M."/>
            <person name="Berlin A.M."/>
            <person name="Chapman S.B."/>
            <person name="Dewar J."/>
            <person name="Goldberg J."/>
            <person name="Griggs A."/>
            <person name="Gujja S."/>
            <person name="Hansen M."/>
            <person name="Howarth C."/>
            <person name="Imamovic A."/>
            <person name="Larimer J."/>
            <person name="McCowan C."/>
            <person name="Murphy C."/>
            <person name="Neiman D."/>
            <person name="Pearson M."/>
            <person name="Priest M."/>
            <person name="Roberts A."/>
            <person name="Saif S."/>
            <person name="Shea T."/>
            <person name="Sisk P."/>
            <person name="Sykes S."/>
            <person name="Wortman J."/>
            <person name="Nusbaum C."/>
            <person name="Birren B."/>
        </authorList>
    </citation>
    <scope>NUCLEOTIDE SEQUENCE [LARGE SCALE GENOMIC DNA]</scope>
    <source>
        <strain evidence="3">Vietnam Oak-Knoll (FVO)</strain>
    </source>
</reference>
<name>A0A024V0C6_PLAFA</name>